<reference evidence="1" key="1">
    <citation type="submission" date="2020-08" db="EMBL/GenBank/DDBJ databases">
        <title>Sequencing the genomes of 1000 actinobacteria strains.</title>
        <authorList>
            <person name="Klenk H.-P."/>
        </authorList>
    </citation>
    <scope>NUCLEOTIDE SEQUENCE [LARGE SCALE GENOMIC DNA]</scope>
    <source>
        <strain evidence="1">DSM 27064</strain>
    </source>
</reference>
<evidence type="ECO:0000313" key="2">
    <source>
        <dbReference type="Proteomes" id="UP000571183"/>
    </source>
</evidence>
<sequence length="74" mass="8712">MKHRRDSRRRIWLEHWVVISWIQYKALVDKSRELPRAAAGYEITESERERIVRAWVRAGGKMPEVESGGESFAS</sequence>
<dbReference type="EMBL" id="JACIFD010000014">
    <property type="protein sequence ID" value="MBB4072060.1"/>
    <property type="molecule type" value="Genomic_DNA"/>
</dbReference>
<accession>A0A840DH54</accession>
<proteinExistence type="predicted"/>
<comment type="caution">
    <text evidence="1">The sequence shown here is derived from an EMBL/GenBank/DDBJ whole genome shotgun (WGS) entry which is preliminary data.</text>
</comment>
<dbReference type="AlphaFoldDB" id="A0A840DH54"/>
<gene>
    <name evidence="1" type="ORF">F5897_001383</name>
</gene>
<organism evidence="1 2">
    <name type="scientific">Canibacter oris</name>
    <dbReference type="NCBI Taxonomy" id="1365628"/>
    <lineage>
        <taxon>Bacteria</taxon>
        <taxon>Bacillati</taxon>
        <taxon>Actinomycetota</taxon>
        <taxon>Actinomycetes</taxon>
        <taxon>Micrococcales</taxon>
        <taxon>Microbacteriaceae</taxon>
        <taxon>Canibacter</taxon>
    </lineage>
</organism>
<dbReference type="RefSeq" id="WP_183304980.1">
    <property type="nucleotide sequence ID" value="NZ_JACIFD010000014.1"/>
</dbReference>
<name>A0A840DH54_9MICO</name>
<protein>
    <submittedName>
        <fullName evidence="1">Uncharacterized protein</fullName>
    </submittedName>
</protein>
<dbReference type="Proteomes" id="UP000571183">
    <property type="component" value="Unassembled WGS sequence"/>
</dbReference>
<evidence type="ECO:0000313" key="1">
    <source>
        <dbReference type="EMBL" id="MBB4072060.1"/>
    </source>
</evidence>
<keyword evidence="2" id="KW-1185">Reference proteome</keyword>